<accession>A0ABT1BTY6</accession>
<protein>
    <recommendedName>
        <fullName evidence="4">DUF3429 domain-containing protein</fullName>
    </recommendedName>
</protein>
<comment type="caution">
    <text evidence="2">The sequence shown here is derived from an EMBL/GenBank/DDBJ whole genome shotgun (WGS) entry which is preliminary data.</text>
</comment>
<dbReference type="RefSeq" id="WP_252772311.1">
    <property type="nucleotide sequence ID" value="NZ_JAMXMC010000027.1"/>
</dbReference>
<feature type="transmembrane region" description="Helical" evidence="1">
    <location>
        <begin position="133"/>
        <end position="152"/>
    </location>
</feature>
<feature type="transmembrane region" description="Helical" evidence="1">
    <location>
        <begin position="12"/>
        <end position="36"/>
    </location>
</feature>
<evidence type="ECO:0000313" key="3">
    <source>
        <dbReference type="Proteomes" id="UP001204851"/>
    </source>
</evidence>
<proteinExistence type="predicted"/>
<evidence type="ECO:0000313" key="2">
    <source>
        <dbReference type="EMBL" id="MCO5979369.1"/>
    </source>
</evidence>
<feature type="transmembrane region" description="Helical" evidence="1">
    <location>
        <begin position="42"/>
        <end position="63"/>
    </location>
</feature>
<evidence type="ECO:0000256" key="1">
    <source>
        <dbReference type="SAM" id="Phobius"/>
    </source>
</evidence>
<gene>
    <name evidence="2" type="ORF">M0L44_21930</name>
</gene>
<keyword evidence="1" id="KW-0472">Membrane</keyword>
<feature type="transmembrane region" description="Helical" evidence="1">
    <location>
        <begin position="75"/>
        <end position="102"/>
    </location>
</feature>
<sequence length="164" mass="17675">MKLADPPARSLGLLAVAGSALGVVMMLPILFQASLFRGLDQFALFATLCLYGYGIWSGVQAFNSREGWKFHARNFWFAQVPAFSTSAVTFILSCGAGAWLFLRLGEHSVGVTGSAYLGSAYQWSYMQHKSESLLGLNLFAAAIAAWLTLALVRESNAPSEEDAA</sequence>
<name>A0ABT1BTY6_9BURK</name>
<keyword evidence="1" id="KW-0812">Transmembrane</keyword>
<dbReference type="EMBL" id="JAMXMC010000027">
    <property type="protein sequence ID" value="MCO5979369.1"/>
    <property type="molecule type" value="Genomic_DNA"/>
</dbReference>
<evidence type="ECO:0008006" key="4">
    <source>
        <dbReference type="Google" id="ProtNLM"/>
    </source>
</evidence>
<keyword evidence="1" id="KW-1133">Transmembrane helix</keyword>
<organism evidence="2 3">
    <name type="scientific">Ideonella oryzae</name>
    <dbReference type="NCBI Taxonomy" id="2937441"/>
    <lineage>
        <taxon>Bacteria</taxon>
        <taxon>Pseudomonadati</taxon>
        <taxon>Pseudomonadota</taxon>
        <taxon>Betaproteobacteria</taxon>
        <taxon>Burkholderiales</taxon>
        <taxon>Sphaerotilaceae</taxon>
        <taxon>Ideonella</taxon>
    </lineage>
</organism>
<reference evidence="2 3" key="1">
    <citation type="submission" date="2022-06" db="EMBL/GenBank/DDBJ databases">
        <title>Ideonella sp. NS12-5 Genome sequencing and assembly.</title>
        <authorList>
            <person name="Jung Y."/>
        </authorList>
    </citation>
    <scope>NUCLEOTIDE SEQUENCE [LARGE SCALE GENOMIC DNA]</scope>
    <source>
        <strain evidence="2 3">NS12-5</strain>
    </source>
</reference>
<keyword evidence="3" id="KW-1185">Reference proteome</keyword>
<dbReference type="Proteomes" id="UP001204851">
    <property type="component" value="Unassembled WGS sequence"/>
</dbReference>